<comment type="caution">
    <text evidence="1">The sequence shown here is derived from an EMBL/GenBank/DDBJ whole genome shotgun (WGS) entry which is preliminary data.</text>
</comment>
<organism evidence="1">
    <name type="scientific">bioreactor metagenome</name>
    <dbReference type="NCBI Taxonomy" id="1076179"/>
    <lineage>
        <taxon>unclassified sequences</taxon>
        <taxon>metagenomes</taxon>
        <taxon>ecological metagenomes</taxon>
    </lineage>
</organism>
<name>A0A644UWF8_9ZZZZ</name>
<accession>A0A644UWF8</accession>
<reference evidence="1" key="1">
    <citation type="submission" date="2019-08" db="EMBL/GenBank/DDBJ databases">
        <authorList>
            <person name="Kucharzyk K."/>
            <person name="Murdoch R.W."/>
            <person name="Higgins S."/>
            <person name="Loffler F."/>
        </authorList>
    </citation>
    <scope>NUCLEOTIDE SEQUENCE</scope>
</reference>
<proteinExistence type="predicted"/>
<gene>
    <name evidence="1" type="ORF">SDC9_29055</name>
</gene>
<protein>
    <submittedName>
        <fullName evidence="1">Uncharacterized protein</fullName>
    </submittedName>
</protein>
<sequence length="44" mass="5112">MGSIITAKCNKCDFIKKDIYIGCGMTDHKVWNDIFKLQKCFLLK</sequence>
<dbReference type="EMBL" id="VSSQ01000172">
    <property type="protein sequence ID" value="MPL83105.1"/>
    <property type="molecule type" value="Genomic_DNA"/>
</dbReference>
<evidence type="ECO:0000313" key="1">
    <source>
        <dbReference type="EMBL" id="MPL83105.1"/>
    </source>
</evidence>
<dbReference type="AlphaFoldDB" id="A0A644UWF8"/>